<dbReference type="PANTHER" id="PTHR28601">
    <property type="entry name" value="COILED-COIL DOMAIN-CONTAINING PROTEIN 24"/>
    <property type="match status" value="1"/>
</dbReference>
<dbReference type="STRING" id="246437.L9KHF4"/>
<organism evidence="2 3">
    <name type="scientific">Tupaia chinensis</name>
    <name type="common">Chinese tree shrew</name>
    <name type="synonym">Tupaia belangeri chinensis</name>
    <dbReference type="NCBI Taxonomy" id="246437"/>
    <lineage>
        <taxon>Eukaryota</taxon>
        <taxon>Metazoa</taxon>
        <taxon>Chordata</taxon>
        <taxon>Craniata</taxon>
        <taxon>Vertebrata</taxon>
        <taxon>Euteleostomi</taxon>
        <taxon>Mammalia</taxon>
        <taxon>Eutheria</taxon>
        <taxon>Euarchontoglires</taxon>
        <taxon>Scandentia</taxon>
        <taxon>Tupaiidae</taxon>
        <taxon>Tupaia</taxon>
    </lineage>
</organism>
<feature type="region of interest" description="Disordered" evidence="1">
    <location>
        <begin position="321"/>
        <end position="347"/>
    </location>
</feature>
<reference evidence="3" key="1">
    <citation type="submission" date="2012-07" db="EMBL/GenBank/DDBJ databases">
        <title>Genome of the Chinese tree shrew, a rising model animal genetically related to primates.</title>
        <authorList>
            <person name="Zhang G."/>
            <person name="Fan Y."/>
            <person name="Yao Y."/>
            <person name="Huang Z."/>
        </authorList>
    </citation>
    <scope>NUCLEOTIDE SEQUENCE [LARGE SCALE GENOMIC DNA]</scope>
</reference>
<sequence>MPRDSLWELVEEHVPLQERPEVKRILGEAAVDLSLELRAEVATLRALLQDAQSSQAPGSHPISDPSSLLAPPPLLRDLVRQELRQLLQGLRHKAVFEGRDQAQAWVGYSPRVLRFALEEPRPDLPEREILQMKAGEPSSSHRDLSIIENQLNVSTIDQVARHLRGLLEEECRTLEREICILQCCLEEEYSRAYQPSEATREPTLAGENPEQAPNTLPSTSCPTLQALEELDTVSVLTLSELKEQKKAMEQELQAPLRPSCVSPSSSHRDLSIIENQLNVSTIDQVARHLRGLLEEECRTLEREICILQCCLEEEYSRAYQPSEATREPTLAGENPEQAPNTLPSTSCPTLQALEELDTVSVLTLSELKEQKKAMEQELQAPLRPSCVSPRASPPTTRPGCHLPLGTAASVQPQEGAG</sequence>
<reference evidence="3" key="2">
    <citation type="journal article" date="2013" name="Nat. Commun.">
        <title>Genome of the Chinese tree shrew.</title>
        <authorList>
            <person name="Fan Y."/>
            <person name="Huang Z.Y."/>
            <person name="Cao C.C."/>
            <person name="Chen C.S."/>
            <person name="Chen Y.X."/>
            <person name="Fan D.D."/>
            <person name="He J."/>
            <person name="Hou H.L."/>
            <person name="Hu L."/>
            <person name="Hu X.T."/>
            <person name="Jiang X.T."/>
            <person name="Lai R."/>
            <person name="Lang Y.S."/>
            <person name="Liang B."/>
            <person name="Liao S.G."/>
            <person name="Mu D."/>
            <person name="Ma Y.Y."/>
            <person name="Niu Y.Y."/>
            <person name="Sun X.Q."/>
            <person name="Xia J.Q."/>
            <person name="Xiao J."/>
            <person name="Xiong Z.Q."/>
            <person name="Xu L."/>
            <person name="Yang L."/>
            <person name="Zhang Y."/>
            <person name="Zhao W."/>
            <person name="Zhao X.D."/>
            <person name="Zheng Y.T."/>
            <person name="Zhou J.M."/>
            <person name="Zhu Y.B."/>
            <person name="Zhang G.J."/>
            <person name="Wang J."/>
            <person name="Yao Y.G."/>
        </authorList>
    </citation>
    <scope>NUCLEOTIDE SEQUENCE [LARGE SCALE GENOMIC DNA]</scope>
</reference>
<feature type="region of interest" description="Disordered" evidence="1">
    <location>
        <begin position="195"/>
        <end position="221"/>
    </location>
</feature>
<dbReference type="FunCoup" id="L9KHF4">
    <property type="interactions" value="16"/>
</dbReference>
<keyword evidence="3" id="KW-1185">Reference proteome</keyword>
<proteinExistence type="predicted"/>
<dbReference type="EMBL" id="KB320836">
    <property type="protein sequence ID" value="ELW62146.1"/>
    <property type="molecule type" value="Genomic_DNA"/>
</dbReference>
<accession>L9KHF4</accession>
<evidence type="ECO:0000313" key="2">
    <source>
        <dbReference type="EMBL" id="ELW62146.1"/>
    </source>
</evidence>
<gene>
    <name evidence="2" type="ORF">TREES_T100004230</name>
</gene>
<dbReference type="Proteomes" id="UP000011518">
    <property type="component" value="Unassembled WGS sequence"/>
</dbReference>
<feature type="compositionally biased region" description="Polar residues" evidence="1">
    <location>
        <begin position="211"/>
        <end position="221"/>
    </location>
</feature>
<feature type="compositionally biased region" description="Polar residues" evidence="1">
    <location>
        <begin position="337"/>
        <end position="347"/>
    </location>
</feature>
<dbReference type="Pfam" id="PF15669">
    <property type="entry name" value="CCDC24"/>
    <property type="match status" value="2"/>
</dbReference>
<evidence type="ECO:0000313" key="3">
    <source>
        <dbReference type="Proteomes" id="UP000011518"/>
    </source>
</evidence>
<dbReference type="AlphaFoldDB" id="L9KHF4"/>
<feature type="compositionally biased region" description="Polar residues" evidence="1">
    <location>
        <begin position="408"/>
        <end position="417"/>
    </location>
</feature>
<dbReference type="InParanoid" id="L9KHF4"/>
<name>L9KHF4_TUPCH</name>
<dbReference type="InterPro" id="IPR031367">
    <property type="entry name" value="CCDC24"/>
</dbReference>
<feature type="region of interest" description="Disordered" evidence="1">
    <location>
        <begin position="371"/>
        <end position="417"/>
    </location>
</feature>
<dbReference type="PANTHER" id="PTHR28601:SF1">
    <property type="entry name" value="COILED-COIL DOMAIN-CONTAINING PROTEIN 24"/>
    <property type="match status" value="1"/>
</dbReference>
<evidence type="ECO:0000256" key="1">
    <source>
        <dbReference type="SAM" id="MobiDB-lite"/>
    </source>
</evidence>
<protein>
    <submittedName>
        <fullName evidence="2">Coiled-coil domain-containing protein 24</fullName>
    </submittedName>
</protein>